<evidence type="ECO:0000256" key="12">
    <source>
        <dbReference type="SAM" id="Phobius"/>
    </source>
</evidence>
<dbReference type="GO" id="GO:0019646">
    <property type="term" value="P:aerobic electron transport chain"/>
    <property type="evidence" value="ECO:0007669"/>
    <property type="project" value="TreeGrafter"/>
</dbReference>
<evidence type="ECO:0000256" key="1">
    <source>
        <dbReference type="ARBA" id="ARBA00004651"/>
    </source>
</evidence>
<gene>
    <name evidence="13" type="primary">cydB</name>
    <name evidence="13" type="ORF">NITINOP_0672</name>
</gene>
<dbReference type="PIRSF" id="PIRSF000267">
    <property type="entry name" value="Cyt_oxidse_sub2"/>
    <property type="match status" value="1"/>
</dbReference>
<evidence type="ECO:0000256" key="5">
    <source>
        <dbReference type="ARBA" id="ARBA00022617"/>
    </source>
</evidence>
<dbReference type="GO" id="GO:0016682">
    <property type="term" value="F:oxidoreductase activity, acting on diphenols and related substances as donors, oxygen as acceptor"/>
    <property type="evidence" value="ECO:0007669"/>
    <property type="project" value="TreeGrafter"/>
</dbReference>
<keyword evidence="14" id="KW-1185">Reference proteome</keyword>
<evidence type="ECO:0000256" key="10">
    <source>
        <dbReference type="ARBA" id="ARBA00023004"/>
    </source>
</evidence>
<keyword evidence="5" id="KW-0349">Heme</keyword>
<dbReference type="EMBL" id="LN885086">
    <property type="protein sequence ID" value="CUQ65647.1"/>
    <property type="molecule type" value="Genomic_DNA"/>
</dbReference>
<dbReference type="EC" id="1.10.3.-" evidence="13"/>
<dbReference type="PANTHER" id="PTHR43141:SF5">
    <property type="entry name" value="CYTOCHROME BD-I UBIQUINOL OXIDASE SUBUNIT 2"/>
    <property type="match status" value="1"/>
</dbReference>
<feature type="transmembrane region" description="Helical" evidence="12">
    <location>
        <begin position="236"/>
        <end position="257"/>
    </location>
</feature>
<keyword evidence="4" id="KW-1003">Cell membrane</keyword>
<dbReference type="PANTHER" id="PTHR43141">
    <property type="entry name" value="CYTOCHROME BD2 SUBUNIT II"/>
    <property type="match status" value="1"/>
</dbReference>
<dbReference type="GO" id="GO:0009055">
    <property type="term" value="F:electron transfer activity"/>
    <property type="evidence" value="ECO:0007669"/>
    <property type="project" value="TreeGrafter"/>
</dbReference>
<dbReference type="KEGG" id="nio:NITINOP_0672"/>
<reference evidence="14" key="1">
    <citation type="submission" date="2015-09" db="EMBL/GenBank/DDBJ databases">
        <authorList>
            <person name="Daims H."/>
        </authorList>
    </citation>
    <scope>NUCLEOTIDE SEQUENCE [LARGE SCALE GENOMIC DNA]</scope>
</reference>
<keyword evidence="9 12" id="KW-1133">Transmembrane helix</keyword>
<dbReference type="STRING" id="1715989.NITINOP_0672"/>
<evidence type="ECO:0000313" key="13">
    <source>
        <dbReference type="EMBL" id="CUQ65647.1"/>
    </source>
</evidence>
<dbReference type="GO" id="GO:0005886">
    <property type="term" value="C:plasma membrane"/>
    <property type="evidence" value="ECO:0007669"/>
    <property type="project" value="UniProtKB-SubCell"/>
</dbReference>
<evidence type="ECO:0000256" key="3">
    <source>
        <dbReference type="ARBA" id="ARBA00022448"/>
    </source>
</evidence>
<keyword evidence="8" id="KW-0249">Electron transport</keyword>
<feature type="transmembrane region" description="Helical" evidence="12">
    <location>
        <begin position="316"/>
        <end position="335"/>
    </location>
</feature>
<evidence type="ECO:0000256" key="7">
    <source>
        <dbReference type="ARBA" id="ARBA00022723"/>
    </source>
</evidence>
<dbReference type="Pfam" id="PF02322">
    <property type="entry name" value="Cyt_bd_oxida_II"/>
    <property type="match status" value="1"/>
</dbReference>
<dbReference type="Proteomes" id="UP000066284">
    <property type="component" value="Chromosome 1"/>
</dbReference>
<evidence type="ECO:0000256" key="8">
    <source>
        <dbReference type="ARBA" id="ARBA00022982"/>
    </source>
</evidence>
<keyword evidence="3" id="KW-0813">Transport</keyword>
<evidence type="ECO:0000256" key="6">
    <source>
        <dbReference type="ARBA" id="ARBA00022692"/>
    </source>
</evidence>
<keyword evidence="13" id="KW-0560">Oxidoreductase</keyword>
<keyword evidence="7" id="KW-0479">Metal-binding</keyword>
<dbReference type="GO" id="GO:0070069">
    <property type="term" value="C:cytochrome complex"/>
    <property type="evidence" value="ECO:0007669"/>
    <property type="project" value="TreeGrafter"/>
</dbReference>
<evidence type="ECO:0000313" key="14">
    <source>
        <dbReference type="Proteomes" id="UP000066284"/>
    </source>
</evidence>
<comment type="similarity">
    <text evidence="2">Belongs to the cytochrome ubiquinol oxidase subunit 2 family.</text>
</comment>
<accession>A0A0S4KPF8</accession>
<feature type="transmembrane region" description="Helical" evidence="12">
    <location>
        <begin position="264"/>
        <end position="286"/>
    </location>
</feature>
<feature type="transmembrane region" description="Helical" evidence="12">
    <location>
        <begin position="56"/>
        <end position="75"/>
    </location>
</feature>
<feature type="transmembrane region" description="Helical" evidence="12">
    <location>
        <begin position="210"/>
        <end position="230"/>
    </location>
</feature>
<evidence type="ECO:0000256" key="4">
    <source>
        <dbReference type="ARBA" id="ARBA00022475"/>
    </source>
</evidence>
<dbReference type="AlphaFoldDB" id="A0A0S4KPF8"/>
<dbReference type="InterPro" id="IPR003317">
    <property type="entry name" value="Cyt-d_oxidase_su2"/>
</dbReference>
<protein>
    <submittedName>
        <fullName evidence="13">Cytochrome bd oxidase, subunit II</fullName>
        <ecNumber evidence="13">1.10.3.-</ecNumber>
    </submittedName>
</protein>
<dbReference type="NCBIfam" id="TIGR00203">
    <property type="entry name" value="cydB"/>
    <property type="match status" value="1"/>
</dbReference>
<comment type="subcellular location">
    <subcellularLocation>
        <location evidence="1">Cell membrane</location>
        <topology evidence="1">Multi-pass membrane protein</topology>
    </subcellularLocation>
</comment>
<sequence>MSLDELWFAIIALVFAVYAVLDGFDFGVGALYLFVARTDEERRLAMKAIGPVWKGNEVWLVSGGGLLFLAFPTAFSAAFSGFYLALNLVLWCLIMRGLAIGLRSHLENPLWRSLWDAIFAVTGVLLAFVFGVALGNLVRGVPLGPDGYFFAAFWTTFLPDDSPGILDWFTVLMGLLSVAILTVHGANYLVTKTDGPVNVRARRFAEIGQWIVLLLGIAATAALPFVQPALWESYAAHPFGTVLPLIAASVLLTAWYGRQSGRDSLVFVSWSLFILVGLVSLAWGLFPNLLIATGDPSHSLTILNSAASPYGLQVSLAWFGVGITLVIVYTTWVYASFAGKVERLPLEEHY</sequence>
<dbReference type="OrthoDB" id="9776710at2"/>
<dbReference type="RefSeq" id="WP_062483169.1">
    <property type="nucleotide sequence ID" value="NZ_LN885086.1"/>
</dbReference>
<proteinExistence type="inferred from homology"/>
<evidence type="ECO:0000256" key="2">
    <source>
        <dbReference type="ARBA" id="ARBA00007543"/>
    </source>
</evidence>
<keyword evidence="11 12" id="KW-0472">Membrane</keyword>
<feature type="transmembrane region" description="Helical" evidence="12">
    <location>
        <begin position="114"/>
        <end position="138"/>
    </location>
</feature>
<feature type="transmembrane region" description="Helical" evidence="12">
    <location>
        <begin position="81"/>
        <end position="102"/>
    </location>
</feature>
<keyword evidence="10" id="KW-0408">Iron</keyword>
<evidence type="ECO:0000256" key="9">
    <source>
        <dbReference type="ARBA" id="ARBA00022989"/>
    </source>
</evidence>
<feature type="transmembrane region" description="Helical" evidence="12">
    <location>
        <begin position="168"/>
        <end position="190"/>
    </location>
</feature>
<organism evidence="13 14">
    <name type="scientific">Candidatus Nitrospira inopinata</name>
    <dbReference type="NCBI Taxonomy" id="1715989"/>
    <lineage>
        <taxon>Bacteria</taxon>
        <taxon>Pseudomonadati</taxon>
        <taxon>Nitrospirota</taxon>
        <taxon>Nitrospiria</taxon>
        <taxon>Nitrospirales</taxon>
        <taxon>Nitrospiraceae</taxon>
        <taxon>Nitrospira</taxon>
    </lineage>
</organism>
<name>A0A0S4KPF8_9BACT</name>
<keyword evidence="6 12" id="KW-0812">Transmembrane</keyword>
<feature type="transmembrane region" description="Helical" evidence="12">
    <location>
        <begin position="6"/>
        <end position="35"/>
    </location>
</feature>
<dbReference type="GO" id="GO:0046872">
    <property type="term" value="F:metal ion binding"/>
    <property type="evidence" value="ECO:0007669"/>
    <property type="project" value="UniProtKB-KW"/>
</dbReference>
<evidence type="ECO:0000256" key="11">
    <source>
        <dbReference type="ARBA" id="ARBA00023136"/>
    </source>
</evidence>